<organism evidence="2 3">
    <name type="scientific">Gemmata algarum</name>
    <dbReference type="NCBI Taxonomy" id="2975278"/>
    <lineage>
        <taxon>Bacteria</taxon>
        <taxon>Pseudomonadati</taxon>
        <taxon>Planctomycetota</taxon>
        <taxon>Planctomycetia</taxon>
        <taxon>Gemmatales</taxon>
        <taxon>Gemmataceae</taxon>
        <taxon>Gemmata</taxon>
    </lineage>
</organism>
<dbReference type="EMBL" id="JAXBLV010000235">
    <property type="protein sequence ID" value="MDY3563319.1"/>
    <property type="molecule type" value="Genomic_DNA"/>
</dbReference>
<evidence type="ECO:0000256" key="1">
    <source>
        <dbReference type="SAM" id="MobiDB-lite"/>
    </source>
</evidence>
<accession>A0ABU5F758</accession>
<dbReference type="RefSeq" id="WP_320689537.1">
    <property type="nucleotide sequence ID" value="NZ_JAXBLV010000235.1"/>
</dbReference>
<evidence type="ECO:0000313" key="2">
    <source>
        <dbReference type="EMBL" id="MDY3563319.1"/>
    </source>
</evidence>
<proteinExistence type="predicted"/>
<sequence>MSDPFDLSKLREPSEFERPRARPPRHRPWEKFLKGPVPWRWIEAAARLPGQALAVGLVAWYEAGCRKCAAVPLNLSRLVVPRRTAHRGLCALERAGLVSVDRRKGRPPVVTLLPAPAGPSAGAPERARTRNG</sequence>
<evidence type="ECO:0000313" key="3">
    <source>
        <dbReference type="Proteomes" id="UP001272242"/>
    </source>
</evidence>
<dbReference type="Proteomes" id="UP001272242">
    <property type="component" value="Unassembled WGS sequence"/>
</dbReference>
<keyword evidence="3" id="KW-1185">Reference proteome</keyword>
<evidence type="ECO:0008006" key="4">
    <source>
        <dbReference type="Google" id="ProtNLM"/>
    </source>
</evidence>
<name>A0ABU5F758_9BACT</name>
<gene>
    <name evidence="2" type="ORF">R5W23_004819</name>
</gene>
<feature type="compositionally biased region" description="Basic and acidic residues" evidence="1">
    <location>
        <begin position="1"/>
        <end position="20"/>
    </location>
</feature>
<protein>
    <recommendedName>
        <fullName evidence="4">MarR family transcriptional regulator</fullName>
    </recommendedName>
</protein>
<comment type="caution">
    <text evidence="2">The sequence shown here is derived from an EMBL/GenBank/DDBJ whole genome shotgun (WGS) entry which is preliminary data.</text>
</comment>
<reference evidence="3" key="1">
    <citation type="journal article" date="2023" name="Mar. Drugs">
        <title>Gemmata algarum, a Novel Planctomycete Isolated from an Algal Mat, Displays Antimicrobial Activity.</title>
        <authorList>
            <person name="Kumar G."/>
            <person name="Kallscheuer N."/>
            <person name="Kashif M."/>
            <person name="Ahamad S."/>
            <person name="Jagadeeshwari U."/>
            <person name="Pannikurungottu S."/>
            <person name="Haufschild T."/>
            <person name="Kabuu M."/>
            <person name="Sasikala C."/>
            <person name="Jogler C."/>
            <person name="Ramana C."/>
        </authorList>
    </citation>
    <scope>NUCLEOTIDE SEQUENCE [LARGE SCALE GENOMIC DNA]</scope>
    <source>
        <strain evidence="3">JC673</strain>
    </source>
</reference>
<feature type="region of interest" description="Disordered" evidence="1">
    <location>
        <begin position="1"/>
        <end position="27"/>
    </location>
</feature>